<keyword evidence="7" id="KW-0732">Signal</keyword>
<feature type="region of interest" description="Disordered" evidence="21">
    <location>
        <begin position="2150"/>
        <end position="2261"/>
    </location>
</feature>
<comment type="similarity">
    <text evidence="3 20">Belongs to the TRAFAC class myosin-kinesin ATPase superfamily. Myosin family.</text>
</comment>
<dbReference type="Pfam" id="PF00612">
    <property type="entry name" value="IQ"/>
    <property type="match status" value="2"/>
</dbReference>
<evidence type="ECO:0000256" key="18">
    <source>
        <dbReference type="PROSITE-ProRule" id="PRU00192"/>
    </source>
</evidence>
<dbReference type="PANTHER" id="PTHR22692:SF26">
    <property type="entry name" value="SH3 DOMAIN-CONTAINING PROTEIN"/>
    <property type="match status" value="1"/>
</dbReference>
<evidence type="ECO:0000256" key="9">
    <source>
        <dbReference type="ARBA" id="ARBA00022741"/>
    </source>
</evidence>
<dbReference type="SUPFAM" id="SSF50044">
    <property type="entry name" value="SH3-domain"/>
    <property type="match status" value="1"/>
</dbReference>
<keyword evidence="17 20" id="KW-0009">Actin-binding</keyword>
<dbReference type="InterPro" id="IPR000857">
    <property type="entry name" value="MyTH4_dom"/>
</dbReference>
<dbReference type="Gene3D" id="1.20.58.530">
    <property type="match status" value="1"/>
</dbReference>
<keyword evidence="6 19" id="KW-0812">Transmembrane</keyword>
<dbReference type="Pfam" id="PF00373">
    <property type="entry name" value="FERM_M"/>
    <property type="match status" value="1"/>
</dbReference>
<evidence type="ECO:0000256" key="8">
    <source>
        <dbReference type="ARBA" id="ARBA00022737"/>
    </source>
</evidence>
<dbReference type="OMA" id="NGHGEMI"/>
<evidence type="ECO:0000313" key="26">
    <source>
        <dbReference type="EMBL" id="KAJ6216752.1"/>
    </source>
</evidence>
<feature type="compositionally biased region" description="Basic residues" evidence="21">
    <location>
        <begin position="2781"/>
        <end position="2791"/>
    </location>
</feature>
<feature type="region of interest" description="Disordered" evidence="21">
    <location>
        <begin position="2460"/>
        <end position="2485"/>
    </location>
</feature>
<name>A0A9Q0M3D8_BLOTA</name>
<keyword evidence="13 20" id="KW-0518">Myosin</keyword>
<evidence type="ECO:0000256" key="2">
    <source>
        <dbReference type="ARBA" id="ARBA00004530"/>
    </source>
</evidence>
<feature type="compositionally biased region" description="Low complexity" evidence="21">
    <location>
        <begin position="1764"/>
        <end position="1785"/>
    </location>
</feature>
<dbReference type="InterPro" id="IPR048528">
    <property type="entry name" value="Lamp2-like_luminal"/>
</dbReference>
<evidence type="ECO:0000256" key="15">
    <source>
        <dbReference type="ARBA" id="ARBA00023175"/>
    </source>
</evidence>
<evidence type="ECO:0000259" key="25">
    <source>
        <dbReference type="PROSITE" id="PS51456"/>
    </source>
</evidence>
<protein>
    <recommendedName>
        <fullName evidence="28">Unconventional myosin-XV-like</fullName>
    </recommendedName>
</protein>
<dbReference type="InterPro" id="IPR059004">
    <property type="entry name" value="MYO15"/>
</dbReference>
<dbReference type="InterPro" id="IPR001609">
    <property type="entry name" value="Myosin_head_motor_dom-like"/>
</dbReference>
<evidence type="ECO:0000313" key="27">
    <source>
        <dbReference type="Proteomes" id="UP001142055"/>
    </source>
</evidence>
<dbReference type="PROSITE" id="PS51016">
    <property type="entry name" value="MYTH4"/>
    <property type="match status" value="2"/>
</dbReference>
<keyword evidence="9 20" id="KW-0547">Nucleotide-binding</keyword>
<feature type="region of interest" description="Disordered" evidence="21">
    <location>
        <begin position="38"/>
        <end position="57"/>
    </location>
</feature>
<evidence type="ECO:0000256" key="7">
    <source>
        <dbReference type="ARBA" id="ARBA00022729"/>
    </source>
</evidence>
<feature type="region of interest" description="Disordered" evidence="21">
    <location>
        <begin position="2279"/>
        <end position="2307"/>
    </location>
</feature>
<dbReference type="EMBL" id="JAPWDV010000003">
    <property type="protein sequence ID" value="KAJ6216752.1"/>
    <property type="molecule type" value="Genomic_DNA"/>
</dbReference>
<evidence type="ECO:0000256" key="14">
    <source>
        <dbReference type="ARBA" id="ARBA00023136"/>
    </source>
</evidence>
<evidence type="ECO:0000259" key="24">
    <source>
        <dbReference type="PROSITE" id="PS51016"/>
    </source>
</evidence>
<sequence>MVHLSRLTAVGITLAIFLLTGNFGSYLCQNGLPIDSGPVDPNNKTTTTTATTTNPPVPTINGNVTENNYTCIRYEFNAQFIVKYQTAKNETKETHIPMPLTVDLTYPNGTCSSLKESFTLTFLSNHSSFKSVTFTFAANEISVFLDSIIVDFKYDNKTFPDINPKQIDVEHRYNISTNLSPNFNVEKSHSYYCANVSVPKSDDGDIQIQFSSLRLQAFMDKTNNGQFSAEHNRQSGINGVVLIAVGAALTGLVVIDDPVWFEPDDHEVVTYIPGIVTNYSPSTQLVTIESSAIDGNIQVFHVANTNVRHRRDFIEANVDNTDDVDGVGHLDIDDMICLRDINKSALFWNLKKRYERNKIYTFIGNILVSMNPYKMFEIYGLNTVKKYQNQLRSALPPHLFAIGNLAYNKMLKDQENQCIMIMGESGSGKTENTKLLLQYFAAINKSSSNIITEQILESIPLLESFGNSKTTRNNNASRYCKYIEVFFNNGVIAGAKTMEFLHEKSRIVSHNQEERNFHIFYELLDGLGETEKEKYGLQVAEKYFYLNQGNCCQIDGKDDAEDFRFLIGAMQVLGFTMEEQDIIFRILASILHLGNVYFHRKQYRHGQEGVEIGSDAEIRWVSHLLQIPIEDIFRLITTRTTETRQERLITPLNIDQALDMRDAFSKVLYVSLFGWLVQRINHIVYNKSLANSTSYSNNNSTTSSSARKQNKIALLDMFGFENLKENNFEQLCINYANELMYHHYTKCVFRNEQSEYMKEKVEWTEVAYPDNQPILNLISKKPIGLLPLLEDESNFPKANDNSYLEKCHYNHALNVIYSRARMTAVEFGIKHFEGQVWYTVEGFLEKNRDILRTDVIDTMLTSKMPIMHKIFGHARETTDYGRPSHNNNRTVDGRFVTIKPRAPTVSARFQESLTTLFDGASATNPWFIRCIRPNNERKAMQFDDRIVFDQIHNSSLLETITVRSRGYPIRMRYAQFVSRYHSFLTSQLPRGTPSKEVSRLIVEKKSAEILLEHDRHENMVKAAITIQAFIRGYLTRRRYRRVRRGIIRIQRTFRGYRQRKNYQTLRRGIVRLQATYRMQRQKQEYERIKTVREKREAERYIMEKSKELSTAMVNGLNGSTANLKQSTTPSINNDSPRVQSSASSNNGVASIDFPNELTNLLSEMDGWKCSHAYNDIIKMVKTVIPLRQRYQSLPFDIDHHSFAKFTNIYFRSQQWGARRDPIKSPFLQKNSDSDVQESLLIFRLILRFMNDNQLSGKKEKLLADYIVQKGLKNIALRDEILCQLCNQTWKNDSQESADNGWTLMIHCLSSFAPSQLLYKYLLKYVSDHSPNPFRPILQRLLLSSDKDEPANSRSYPASLLEWKANLKRCGMSVDLQCPNGDFKLVQLDSWTTGEQLTSDLLHSCGFNQNSNLFGWSVDFDDDGDLYTVNGDDYILDMVSQMELPPSFPASNHHSYIGRKNPYRTARSSINPFHDPDRLNKINIDHLLSNGGTKRNEPSHVFLKSNVVQRQLNQKMRSLSGETLMRVDGDDGSLGLAVNSKLNERYLLKNHATSLQTFNQLIEADEDENMDVDVDVVVADDRSDNDTELKLSEKSRLNQRYISTNKANELGGKRLPNELRSNRKNLYTRKSDKQSNNKLNNQRSMSMQELGLASSSSLNIRYFSRDKLNKTASLTGGSDNDSDSLNKVQSLMNFGNEQVSSSSLASSPNSDTKQTKPIKPYGRTSSKTNLMARPLPAEPEPIDEYNRIPGVIHRSSGLKGMIRPSSHSSNASSFESDSSSVLNDSDGLPIDKNNGVNGNHHHHYNKKYSSNGKLSNGSPKHHHHQLSKSQQYLNQEFNERSKENDFAIKSSAMSDTSEAPSLASHVRNIRIPSHTSELDQYLDDLFSPVLDANLDDAMSDARSLAQSIKGTIDDIELDETLPQLDSIHCFNRLIDSKQLSITLMGGVNEVEPSSSSSRMNNIDPNLSNSQIQLNIAGLNVNGPIDSNLLQQQVIQQQMYQMQQRAFLASSLQQNLEIQKQLLQQNQQLQHLLAQAVSPAATSAPSSLTTIETSPIVRGVTQTPVKASDSKVENATPKSKISIVSPNPSSNGIIKMIPPPPPPPPPPLSPGTDVFGRAKTVRIGKWRWPPPSEENGGIGGNNFIEFKRKKQIEKQQDGNSPPLKHLDSPSEQQNHSPNSSNDNGELQKMEEPSINRNNNNNNNNNINNNNINSSNNKTSISNHNDYHSSSSASSSASSSSSSTPAIAPKDITRKYSDNTIAPGSIGKLRISSEMRAKLEQLTIDQSVRSTKRDRKDPGSNGSGANGSIVVSSQSMDDIANMSSVKKLSEQRKALLERQLMGSLVRNVTTFMETTSTPNIKQSVDIISDHHRKLSKENSSNSNYEPSSHVKKFIKNQQNILRKSGSREFRERREELGPFNRLSASSVHVNYQTDSRPLYTPDRYFQKDNDQSNSVAAGLQFDQDSQSAESSGNGRHSSSSGRFYGNGAFNRSNKQMKTKLFHKNELNYYAYSKPKFKLNLRKELFSPTETIENPILLDLIFWQIVSDVYTGGCIRLNNEQTQSLQCRLKAEGIHGYNPSGYSPKTPFKRSLIDAVKELPTYFSRLYVVSGGKTMPNVDCIGVSHSGVHLLHLERNDGPNNKRDPELIVLEKLNYDDISEILIPSNCTLQILFNGGEWITLYSNKSRQIRNLIEKFVVEHQQSNVEYVRTIKDYVSNEPSVLSFKKDSIIRVVKNRHLHLAKGWSFGVLEFGESGLFQSINVIPLTAQQVQSYQRQMDDETLRNSNHHPHNHSHHQQATPNGNGFNHHHSHHTTTKDETQLENGIAINGGNGSPQDYNSIWIESRTDTIGDDDVKLDLNQLGADNNNSASLSTYGDGNFSLLQFALFNFRESLNKYDLRGHMKDNNSIRGSIKMIENLKSKKKSKSKGDSNDWTWSEFANLVKYSKTLIQSSLLMLSPELNKVAVECFSAIMRYMGDLAMVKNQNEVDCVYTILVNCHKHAPIRDEIYCQLMKQTTSNKSARLDSCQRGWRLFSIVAAYFDCSDTLQPYLFKYLETAAYDKRRAFHVTATIALTNLKKTFKYGGRKNVPSIEEIAAISAGRTSKRQMYRLPGGTERILNTTCTTVVNDIIEEICLMLNVTNGLEMEEFSLYCIIEGDPFTMPLNRDEYILDVTTELLKNGQLFYLIFCRSVWYHPLRLDSHLYIEVVFNQVAPDYLEGLLIIIQHEKLSDDCAQQIARIASLLHRAAEMDQMPSKDEIKYLLPKPVLAMRTIKPHQWVEMVQNHWNDMSALSTIEAKAQCLDILQKWPLFGSCFFAVKRIQNDSHTHPDHILALNKDGVHFLDMVTHEKVWKHPFSEVISTRKVRSEDGTLYLDMKCGNLMVQKITRIQTDQAHEISRLIRQYIEIEQHLKSGRNSQNDDSNISNISISNGSKLQLTNEQ</sequence>
<dbReference type="GO" id="GO:0016459">
    <property type="term" value="C:myosin complex"/>
    <property type="evidence" value="ECO:0007669"/>
    <property type="project" value="UniProtKB-KW"/>
</dbReference>
<evidence type="ECO:0000256" key="10">
    <source>
        <dbReference type="ARBA" id="ARBA00022753"/>
    </source>
</evidence>
<reference evidence="26" key="1">
    <citation type="submission" date="2022-12" db="EMBL/GenBank/DDBJ databases">
        <title>Genome assemblies of Blomia tropicalis.</title>
        <authorList>
            <person name="Cui Y."/>
        </authorList>
    </citation>
    <scope>NUCLEOTIDE SEQUENCE</scope>
    <source>
        <tissue evidence="26">Adult mites</tissue>
    </source>
</reference>
<feature type="domain" description="MyTH4" evidence="24">
    <location>
        <begin position="1217"/>
        <end position="1366"/>
    </location>
</feature>
<evidence type="ECO:0000256" key="20">
    <source>
        <dbReference type="PROSITE-ProRule" id="PRU00782"/>
    </source>
</evidence>
<proteinExistence type="inferred from homology"/>
<dbReference type="Gene3D" id="1.20.120.720">
    <property type="entry name" value="Myosin VI head, motor domain, U50 subdomain"/>
    <property type="match status" value="1"/>
</dbReference>
<evidence type="ECO:0000256" key="17">
    <source>
        <dbReference type="ARBA" id="ARBA00023203"/>
    </source>
</evidence>
<keyword evidence="10" id="KW-0967">Endosome</keyword>
<dbReference type="PROSITE" id="PS51456">
    <property type="entry name" value="MYOSIN_MOTOR"/>
    <property type="match status" value="1"/>
</dbReference>
<evidence type="ECO:0000256" key="16">
    <source>
        <dbReference type="ARBA" id="ARBA00023180"/>
    </source>
</evidence>
<keyword evidence="11 20" id="KW-0067">ATP-binding</keyword>
<feature type="region of interest" description="Disordered" evidence="21">
    <location>
        <begin position="2771"/>
        <end position="2814"/>
    </location>
</feature>
<dbReference type="PANTHER" id="PTHR22692">
    <property type="entry name" value="MYOSIN VII, XV"/>
    <property type="match status" value="1"/>
</dbReference>
<dbReference type="InterPro" id="IPR035963">
    <property type="entry name" value="FERM_2"/>
</dbReference>
<evidence type="ECO:0000256" key="3">
    <source>
        <dbReference type="ARBA" id="ARBA00008314"/>
    </source>
</evidence>
<feature type="compositionally biased region" description="Low complexity" evidence="21">
    <location>
        <begin position="1699"/>
        <end position="1709"/>
    </location>
</feature>
<dbReference type="SMART" id="SM00295">
    <property type="entry name" value="B41"/>
    <property type="match status" value="1"/>
</dbReference>
<keyword evidence="8" id="KW-0677">Repeat</keyword>
<dbReference type="CDD" id="cd14473">
    <property type="entry name" value="FERM_B-lobe"/>
    <property type="match status" value="1"/>
</dbReference>
<dbReference type="PRINTS" id="PR00193">
    <property type="entry name" value="MYOSINHEAVY"/>
</dbReference>
<dbReference type="PROSITE" id="PS50002">
    <property type="entry name" value="SH3"/>
    <property type="match status" value="1"/>
</dbReference>
<feature type="domain" description="SH3" evidence="22">
    <location>
        <begin position="2699"/>
        <end position="2763"/>
    </location>
</feature>
<evidence type="ECO:0000256" key="12">
    <source>
        <dbReference type="ARBA" id="ARBA00022989"/>
    </source>
</evidence>
<dbReference type="SUPFAM" id="SSF47031">
    <property type="entry name" value="Second domain of FERM"/>
    <property type="match status" value="1"/>
</dbReference>
<feature type="binding site" evidence="20">
    <location>
        <begin position="423"/>
        <end position="430"/>
    </location>
    <ligand>
        <name>ATP</name>
        <dbReference type="ChEBI" id="CHEBI:30616"/>
    </ligand>
</feature>
<feature type="compositionally biased region" description="Polar residues" evidence="21">
    <location>
        <begin position="2167"/>
        <end position="2182"/>
    </location>
</feature>
<dbReference type="PROSITE" id="PS51407">
    <property type="entry name" value="LAMP_3"/>
    <property type="match status" value="1"/>
</dbReference>
<evidence type="ECO:0000256" key="6">
    <source>
        <dbReference type="ARBA" id="ARBA00022692"/>
    </source>
</evidence>
<dbReference type="InterPro" id="IPR041795">
    <property type="entry name" value="MyoXV_FERM_C"/>
</dbReference>
<dbReference type="GO" id="GO:0005524">
    <property type="term" value="F:ATP binding"/>
    <property type="evidence" value="ECO:0007669"/>
    <property type="project" value="UniProtKB-UniRule"/>
</dbReference>
<feature type="region of interest" description="Disordered" evidence="21">
    <location>
        <begin position="1119"/>
        <end position="1146"/>
    </location>
</feature>
<feature type="domain" description="FERM" evidence="23">
    <location>
        <begin position="3099"/>
        <end position="3407"/>
    </location>
</feature>
<dbReference type="Proteomes" id="UP001142055">
    <property type="component" value="Chromosome 3"/>
</dbReference>
<comment type="similarity">
    <text evidence="19">Belongs to the LAMP family.</text>
</comment>
<dbReference type="InterPro" id="IPR002000">
    <property type="entry name" value="Lysosome-assoc_membr_glycop"/>
</dbReference>
<feature type="compositionally biased region" description="Basic and acidic residues" evidence="21">
    <location>
        <begin position="1610"/>
        <end position="1620"/>
    </location>
</feature>
<dbReference type="InterPro" id="IPR011993">
    <property type="entry name" value="PH-like_dom_sf"/>
</dbReference>
<dbReference type="SUPFAM" id="SSF52540">
    <property type="entry name" value="P-loop containing nucleoside triphosphate hydrolases"/>
    <property type="match status" value="1"/>
</dbReference>
<evidence type="ECO:0000259" key="23">
    <source>
        <dbReference type="PROSITE" id="PS50057"/>
    </source>
</evidence>
<dbReference type="InterPro" id="IPR019748">
    <property type="entry name" value="FERM_central"/>
</dbReference>
<feature type="region of interest" description="Disordered" evidence="21">
    <location>
        <begin position="1609"/>
        <end position="1642"/>
    </location>
</feature>
<dbReference type="InterPro" id="IPR036961">
    <property type="entry name" value="Kinesin_motor_dom_sf"/>
</dbReference>
<feature type="region of interest" description="Disordered" evidence="21">
    <location>
        <begin position="1695"/>
        <end position="1829"/>
    </location>
</feature>
<dbReference type="Gene3D" id="1.10.10.820">
    <property type="match status" value="1"/>
</dbReference>
<dbReference type="Gene3D" id="1.20.5.190">
    <property type="match status" value="2"/>
</dbReference>
<dbReference type="Pfam" id="PF00784">
    <property type="entry name" value="MyTH4"/>
    <property type="match status" value="2"/>
</dbReference>
<dbReference type="SMART" id="SM00139">
    <property type="entry name" value="MyTH4"/>
    <property type="match status" value="2"/>
</dbReference>
<evidence type="ECO:0000259" key="22">
    <source>
        <dbReference type="PROSITE" id="PS50002"/>
    </source>
</evidence>
<dbReference type="SUPFAM" id="SSF50729">
    <property type="entry name" value="PH domain-like"/>
    <property type="match status" value="1"/>
</dbReference>
<keyword evidence="5" id="KW-0963">Cytoplasm</keyword>
<feature type="compositionally biased region" description="Polar residues" evidence="21">
    <location>
        <begin position="2074"/>
        <end position="2090"/>
    </location>
</feature>
<dbReference type="InterPro" id="IPR000299">
    <property type="entry name" value="FERM_domain"/>
</dbReference>
<dbReference type="FunFam" id="1.10.10.820:FF:000001">
    <property type="entry name" value="Myosin heavy chain"/>
    <property type="match status" value="1"/>
</dbReference>
<dbReference type="Pfam" id="PF26570">
    <property type="entry name" value="MYO15"/>
    <property type="match status" value="1"/>
</dbReference>
<feature type="region of interest" description="Disordered" evidence="21">
    <location>
        <begin position="2060"/>
        <end position="2111"/>
    </location>
</feature>
<dbReference type="InterPro" id="IPR051567">
    <property type="entry name" value="Unconventional_Myosin_ATPase"/>
</dbReference>
<keyword evidence="15 20" id="KW-0505">Motor protein</keyword>
<evidence type="ECO:0000256" key="5">
    <source>
        <dbReference type="ARBA" id="ARBA00022490"/>
    </source>
</evidence>
<dbReference type="CDD" id="cd13201">
    <property type="entry name" value="FERM_C_MyoXV"/>
    <property type="match status" value="1"/>
</dbReference>
<evidence type="ECO:0008006" key="28">
    <source>
        <dbReference type="Google" id="ProtNLM"/>
    </source>
</evidence>
<organism evidence="26 27">
    <name type="scientific">Blomia tropicalis</name>
    <name type="common">Mite</name>
    <dbReference type="NCBI Taxonomy" id="40697"/>
    <lineage>
        <taxon>Eukaryota</taxon>
        <taxon>Metazoa</taxon>
        <taxon>Ecdysozoa</taxon>
        <taxon>Arthropoda</taxon>
        <taxon>Chelicerata</taxon>
        <taxon>Arachnida</taxon>
        <taxon>Acari</taxon>
        <taxon>Acariformes</taxon>
        <taxon>Sarcoptiformes</taxon>
        <taxon>Astigmata</taxon>
        <taxon>Glycyphagoidea</taxon>
        <taxon>Echimyopodidae</taxon>
        <taxon>Blomia</taxon>
    </lineage>
</organism>
<dbReference type="SMART" id="SM00242">
    <property type="entry name" value="MYSc"/>
    <property type="match status" value="1"/>
</dbReference>
<feature type="domain" description="MyTH4" evidence="24">
    <location>
        <begin position="2940"/>
        <end position="3094"/>
    </location>
</feature>
<evidence type="ECO:0000256" key="21">
    <source>
        <dbReference type="SAM" id="MobiDB-lite"/>
    </source>
</evidence>
<dbReference type="GO" id="GO:0071944">
    <property type="term" value="C:cell periphery"/>
    <property type="evidence" value="ECO:0007669"/>
    <property type="project" value="UniProtKB-ARBA"/>
</dbReference>
<dbReference type="GO" id="GO:0009888">
    <property type="term" value="P:tissue development"/>
    <property type="evidence" value="ECO:0007669"/>
    <property type="project" value="UniProtKB-ARBA"/>
</dbReference>
<dbReference type="GO" id="GO:0003779">
    <property type="term" value="F:actin binding"/>
    <property type="evidence" value="ECO:0007669"/>
    <property type="project" value="UniProtKB-KW"/>
</dbReference>
<dbReference type="SMART" id="SM00015">
    <property type="entry name" value="IQ"/>
    <property type="match status" value="3"/>
</dbReference>
<dbReference type="InterPro" id="IPR038185">
    <property type="entry name" value="MyTH4_dom_sf"/>
</dbReference>
<feature type="domain" description="Myosin motor" evidence="25">
    <location>
        <begin position="330"/>
        <end position="1037"/>
    </location>
</feature>
<dbReference type="PROSITE" id="PS50057">
    <property type="entry name" value="FERM_3"/>
    <property type="match status" value="1"/>
</dbReference>
<comment type="caution">
    <text evidence="26">The sequence shown here is derived from an EMBL/GenBank/DDBJ whole genome shotgun (WGS) entry which is preliminary data.</text>
</comment>
<evidence type="ECO:0000256" key="13">
    <source>
        <dbReference type="ARBA" id="ARBA00023123"/>
    </source>
</evidence>
<dbReference type="Gene3D" id="3.40.850.10">
    <property type="entry name" value="Kinesin motor domain"/>
    <property type="match status" value="1"/>
</dbReference>
<feature type="compositionally biased region" description="Low complexity" evidence="21">
    <location>
        <begin position="2192"/>
        <end position="2240"/>
    </location>
</feature>
<evidence type="ECO:0000256" key="4">
    <source>
        <dbReference type="ARBA" id="ARBA00022443"/>
    </source>
</evidence>
<comment type="caution">
    <text evidence="19">Lacks conserved residue(s) required for the propagation of feature annotation.</text>
</comment>
<keyword evidence="16" id="KW-0325">Glycoprotein</keyword>
<dbReference type="InterPro" id="IPR000048">
    <property type="entry name" value="IQ_motif_EF-hand-BS"/>
</dbReference>
<feature type="compositionally biased region" description="Pro residues" evidence="21">
    <location>
        <begin position="2095"/>
        <end position="2107"/>
    </location>
</feature>
<keyword evidence="12" id="KW-1133">Transmembrane helix</keyword>
<dbReference type="InterPro" id="IPR019749">
    <property type="entry name" value="Band_41_domain"/>
</dbReference>
<dbReference type="InterPro" id="IPR001452">
    <property type="entry name" value="SH3_domain"/>
</dbReference>
<evidence type="ECO:0000256" key="1">
    <source>
        <dbReference type="ARBA" id="ARBA00004496"/>
    </source>
</evidence>
<dbReference type="Pfam" id="PF01299">
    <property type="entry name" value="Lamp2-like_luminal"/>
    <property type="match status" value="1"/>
</dbReference>
<dbReference type="Gene3D" id="2.40.160.110">
    <property type="match status" value="1"/>
</dbReference>
<dbReference type="GO" id="GO:0048731">
    <property type="term" value="P:system development"/>
    <property type="evidence" value="ECO:0007669"/>
    <property type="project" value="UniProtKB-ARBA"/>
</dbReference>
<dbReference type="InterPro" id="IPR027417">
    <property type="entry name" value="P-loop_NTPase"/>
</dbReference>
<keyword evidence="14 19" id="KW-0472">Membrane</keyword>
<gene>
    <name evidence="26" type="ORF">RDWZM_007909</name>
</gene>
<dbReference type="Gene3D" id="2.30.29.30">
    <property type="entry name" value="Pleckstrin-homology domain (PH domain)/Phosphotyrosine-binding domain (PTB)"/>
    <property type="match status" value="1"/>
</dbReference>
<dbReference type="PROSITE" id="PS50096">
    <property type="entry name" value="IQ"/>
    <property type="match status" value="3"/>
</dbReference>
<dbReference type="Pfam" id="PF00063">
    <property type="entry name" value="Myosin_head"/>
    <property type="match status" value="1"/>
</dbReference>
<feature type="compositionally biased region" description="Low complexity" evidence="21">
    <location>
        <begin position="2464"/>
        <end position="2478"/>
    </location>
</feature>
<comment type="subcellular location">
    <subcellularLocation>
        <location evidence="1">Cytoplasm</location>
    </subcellularLocation>
    <subcellularLocation>
        <location evidence="2">Endosome membrane</location>
        <topology evidence="2">Single-pass type I membrane protein</topology>
    </subcellularLocation>
    <subcellularLocation>
        <location evidence="19">Membrane</location>
        <topology evidence="19">Single-pass type I membrane protein</topology>
    </subcellularLocation>
</comment>
<dbReference type="Gene3D" id="2.30.30.40">
    <property type="entry name" value="SH3 Domains"/>
    <property type="match status" value="1"/>
</dbReference>
<dbReference type="GO" id="GO:0010008">
    <property type="term" value="C:endosome membrane"/>
    <property type="evidence" value="ECO:0007669"/>
    <property type="project" value="UniProtKB-SubCell"/>
</dbReference>
<feature type="region of interest" description="Actin-binding" evidence="20">
    <location>
        <begin position="913"/>
        <end position="935"/>
    </location>
</feature>
<accession>A0A9Q0M3D8</accession>
<keyword evidence="27" id="KW-1185">Reference proteome</keyword>
<evidence type="ECO:0000256" key="19">
    <source>
        <dbReference type="PROSITE-ProRule" id="PRU00740"/>
    </source>
</evidence>
<dbReference type="Gene3D" id="1.25.40.530">
    <property type="entry name" value="MyTH4 domain"/>
    <property type="match status" value="3"/>
</dbReference>
<keyword evidence="4 18" id="KW-0728">SH3 domain</keyword>
<dbReference type="InterPro" id="IPR036028">
    <property type="entry name" value="SH3-like_dom_sf"/>
</dbReference>
<dbReference type="GO" id="GO:0003774">
    <property type="term" value="F:cytoskeletal motor activity"/>
    <property type="evidence" value="ECO:0007669"/>
    <property type="project" value="UniProtKB-UniRule"/>
</dbReference>
<evidence type="ECO:0000256" key="11">
    <source>
        <dbReference type="ARBA" id="ARBA00022840"/>
    </source>
</evidence>
<dbReference type="GO" id="GO:0009887">
    <property type="term" value="P:animal organ morphogenesis"/>
    <property type="evidence" value="ECO:0007669"/>
    <property type="project" value="UniProtKB-ARBA"/>
</dbReference>